<protein>
    <submittedName>
        <fullName evidence="7">MFS transporter</fullName>
    </submittedName>
</protein>
<sequence length="439" mass="45767">MDNKTTDRKALFKDRNFKWLIYGGAISLLGDQFTLIALPWLVLKMTGDTLALGAVLALIAVPRALFILVGGAIVDRYSPKSVLMLTKHVSTVLLGLLAAGVVTGVLTLPMIYVLALGIGVASAFSIPSGTSIMPRVMQPEQLPAANSVMMGMRQLSMFIGPLAAGLMVALGGDVKQGDVSGAHGLALAFAFDALSFALSAWTLSKVQLRPIAAAPGTAAMQGAPAAQKAPAMPVWMSIKQGLQHVGSDTQLLTLYLYWTAVAILVLGPLQIALPVLASSHPELGASALGIMAGSHGAGTLIGMIASGMNPNLRLRSLGATMILFDVVIGLLFMPMGLIQATWQGAVLMLVIGTLGGSMQVSVFTWLQRRVPLQMLGRSMALFMFIFMGLVPIASAVTGWVLKVVTLTQLFAGCGGLLVVVALLAAVVSPLRRVGMTAAA</sequence>
<dbReference type="PANTHER" id="PTHR23513">
    <property type="entry name" value="INTEGRAL MEMBRANE EFFLUX PROTEIN-RELATED"/>
    <property type="match status" value="1"/>
</dbReference>
<feature type="transmembrane region" description="Helical" evidence="6">
    <location>
        <begin position="254"/>
        <end position="277"/>
    </location>
</feature>
<feature type="transmembrane region" description="Helical" evidence="6">
    <location>
        <begin position="283"/>
        <end position="305"/>
    </location>
</feature>
<dbReference type="InterPro" id="IPR011701">
    <property type="entry name" value="MFS"/>
</dbReference>
<dbReference type="Gene3D" id="1.20.1250.20">
    <property type="entry name" value="MFS general substrate transporter like domains"/>
    <property type="match status" value="1"/>
</dbReference>
<comment type="caution">
    <text evidence="7">The sequence shown here is derived from an EMBL/GenBank/DDBJ whole genome shotgun (WGS) entry which is preliminary data.</text>
</comment>
<evidence type="ECO:0000313" key="7">
    <source>
        <dbReference type="EMBL" id="MRD46429.1"/>
    </source>
</evidence>
<dbReference type="OrthoDB" id="69054at2"/>
<keyword evidence="2" id="KW-1003">Cell membrane</keyword>
<evidence type="ECO:0000256" key="6">
    <source>
        <dbReference type="SAM" id="Phobius"/>
    </source>
</evidence>
<evidence type="ECO:0000256" key="1">
    <source>
        <dbReference type="ARBA" id="ARBA00004651"/>
    </source>
</evidence>
<keyword evidence="5 6" id="KW-0472">Membrane</keyword>
<feature type="transmembrane region" description="Helical" evidence="6">
    <location>
        <begin position="184"/>
        <end position="203"/>
    </location>
</feature>
<dbReference type="AlphaFoldDB" id="A0A844B414"/>
<keyword evidence="8" id="KW-1185">Reference proteome</keyword>
<feature type="transmembrane region" description="Helical" evidence="6">
    <location>
        <begin position="85"/>
        <end position="105"/>
    </location>
</feature>
<evidence type="ECO:0000256" key="4">
    <source>
        <dbReference type="ARBA" id="ARBA00022989"/>
    </source>
</evidence>
<feature type="transmembrane region" description="Helical" evidence="6">
    <location>
        <begin position="155"/>
        <end position="172"/>
    </location>
</feature>
<keyword evidence="4 6" id="KW-1133">Transmembrane helix</keyword>
<dbReference type="SUPFAM" id="SSF103473">
    <property type="entry name" value="MFS general substrate transporter"/>
    <property type="match status" value="1"/>
</dbReference>
<keyword evidence="3 6" id="KW-0812">Transmembrane</keyword>
<dbReference type="CDD" id="cd06173">
    <property type="entry name" value="MFS_MefA_like"/>
    <property type="match status" value="1"/>
</dbReference>
<dbReference type="InterPro" id="IPR036259">
    <property type="entry name" value="MFS_trans_sf"/>
</dbReference>
<dbReference type="GO" id="GO:0022857">
    <property type="term" value="F:transmembrane transporter activity"/>
    <property type="evidence" value="ECO:0007669"/>
    <property type="project" value="InterPro"/>
</dbReference>
<accession>A0A844B414</accession>
<proteinExistence type="predicted"/>
<dbReference type="RefSeq" id="WP_153583775.1">
    <property type="nucleotide sequence ID" value="NZ_WJBU01000003.1"/>
</dbReference>
<evidence type="ECO:0000256" key="2">
    <source>
        <dbReference type="ARBA" id="ARBA00022475"/>
    </source>
</evidence>
<dbReference type="Pfam" id="PF07690">
    <property type="entry name" value="MFS_1"/>
    <property type="match status" value="1"/>
</dbReference>
<gene>
    <name evidence="7" type="ORF">GHT07_04025</name>
</gene>
<evidence type="ECO:0000256" key="5">
    <source>
        <dbReference type="ARBA" id="ARBA00023136"/>
    </source>
</evidence>
<dbReference type="EMBL" id="WJBU01000003">
    <property type="protein sequence ID" value="MRD46429.1"/>
    <property type="molecule type" value="Genomic_DNA"/>
</dbReference>
<comment type="subcellular location">
    <subcellularLocation>
        <location evidence="1">Cell membrane</location>
        <topology evidence="1">Multi-pass membrane protein</topology>
    </subcellularLocation>
</comment>
<evidence type="ECO:0000256" key="3">
    <source>
        <dbReference type="ARBA" id="ARBA00022692"/>
    </source>
</evidence>
<name>A0A844B414_9BURK</name>
<dbReference type="Proteomes" id="UP000487350">
    <property type="component" value="Unassembled WGS sequence"/>
</dbReference>
<feature type="transmembrane region" description="Helical" evidence="6">
    <location>
        <begin position="49"/>
        <end position="73"/>
    </location>
</feature>
<feature type="transmembrane region" description="Helical" evidence="6">
    <location>
        <begin position="111"/>
        <end position="134"/>
    </location>
</feature>
<dbReference type="GO" id="GO:0005886">
    <property type="term" value="C:plasma membrane"/>
    <property type="evidence" value="ECO:0007669"/>
    <property type="project" value="UniProtKB-SubCell"/>
</dbReference>
<reference evidence="7 8" key="1">
    <citation type="submission" date="2019-11" db="EMBL/GenBank/DDBJ databases">
        <title>Caenimonas koreensis gen. nov., sp. nov., isolated from activated sludge.</title>
        <authorList>
            <person name="Seung H.R."/>
        </authorList>
    </citation>
    <scope>NUCLEOTIDE SEQUENCE [LARGE SCALE GENOMIC DNA]</scope>
    <source>
        <strain evidence="7 8">EMB320</strain>
    </source>
</reference>
<feature type="transmembrane region" description="Helical" evidence="6">
    <location>
        <begin position="378"/>
        <end position="401"/>
    </location>
</feature>
<organism evidence="7 8">
    <name type="scientific">Caenimonas koreensis DSM 17982</name>
    <dbReference type="NCBI Taxonomy" id="1121255"/>
    <lineage>
        <taxon>Bacteria</taxon>
        <taxon>Pseudomonadati</taxon>
        <taxon>Pseudomonadota</taxon>
        <taxon>Betaproteobacteria</taxon>
        <taxon>Burkholderiales</taxon>
        <taxon>Comamonadaceae</taxon>
        <taxon>Caenimonas</taxon>
    </lineage>
</organism>
<feature type="transmembrane region" description="Helical" evidence="6">
    <location>
        <begin position="20"/>
        <end position="43"/>
    </location>
</feature>
<feature type="transmembrane region" description="Helical" evidence="6">
    <location>
        <begin position="344"/>
        <end position="366"/>
    </location>
</feature>
<feature type="transmembrane region" description="Helical" evidence="6">
    <location>
        <begin position="407"/>
        <end position="427"/>
    </location>
</feature>
<dbReference type="PANTHER" id="PTHR23513:SF6">
    <property type="entry name" value="MAJOR FACILITATOR SUPERFAMILY ASSOCIATED DOMAIN-CONTAINING PROTEIN"/>
    <property type="match status" value="1"/>
</dbReference>
<evidence type="ECO:0000313" key="8">
    <source>
        <dbReference type="Proteomes" id="UP000487350"/>
    </source>
</evidence>
<feature type="transmembrane region" description="Helical" evidence="6">
    <location>
        <begin position="317"/>
        <end position="338"/>
    </location>
</feature>